<evidence type="ECO:0000313" key="10">
    <source>
        <dbReference type="Proteomes" id="UP000812961"/>
    </source>
</evidence>
<evidence type="ECO:0000256" key="6">
    <source>
        <dbReference type="ARBA" id="ARBA00022691"/>
    </source>
</evidence>
<dbReference type="PROSITE" id="PS00839">
    <property type="entry name" value="SUMT_1"/>
    <property type="match status" value="1"/>
</dbReference>
<evidence type="ECO:0000313" key="9">
    <source>
        <dbReference type="EMBL" id="MBW8687081.1"/>
    </source>
</evidence>
<keyword evidence="10" id="KW-1185">Reference proteome</keyword>
<keyword evidence="5 9" id="KW-0808">Transferase</keyword>
<feature type="domain" description="Tetrapyrrole methylase" evidence="8">
    <location>
        <begin position="6"/>
        <end position="215"/>
    </location>
</feature>
<protein>
    <submittedName>
        <fullName evidence="9">Precorrin-2 C(20)-methyltransferase</fullName>
        <ecNumber evidence="9">2.1.1.130</ecNumber>
    </submittedName>
</protein>
<comment type="similarity">
    <text evidence="2 7">Belongs to the precorrin methyltransferase family.</text>
</comment>
<keyword evidence="4 9" id="KW-0489">Methyltransferase</keyword>
<dbReference type="PANTHER" id="PTHR43467:SF2">
    <property type="entry name" value="COBALT-PRECORRIN-2 C(20)-METHYLTRANSFERASE"/>
    <property type="match status" value="1"/>
</dbReference>
<evidence type="ECO:0000259" key="8">
    <source>
        <dbReference type="Pfam" id="PF00590"/>
    </source>
</evidence>
<dbReference type="Gene3D" id="3.40.1010.10">
    <property type="entry name" value="Cobalt-precorrin-4 Transmethylase, Domain 1"/>
    <property type="match status" value="1"/>
</dbReference>
<evidence type="ECO:0000256" key="2">
    <source>
        <dbReference type="ARBA" id="ARBA00005879"/>
    </source>
</evidence>
<dbReference type="InterPro" id="IPR035996">
    <property type="entry name" value="4pyrrol_Methylase_sf"/>
</dbReference>
<dbReference type="Pfam" id="PF00590">
    <property type="entry name" value="TP_methylase"/>
    <property type="match status" value="1"/>
</dbReference>
<evidence type="ECO:0000256" key="7">
    <source>
        <dbReference type="PIRNR" id="PIRNR036427"/>
    </source>
</evidence>
<gene>
    <name evidence="9" type="primary">cobI</name>
    <name evidence="9" type="ORF">K1Y79_22280</name>
</gene>
<evidence type="ECO:0000256" key="1">
    <source>
        <dbReference type="ARBA" id="ARBA00004953"/>
    </source>
</evidence>
<dbReference type="GO" id="GO:0032259">
    <property type="term" value="P:methylation"/>
    <property type="evidence" value="ECO:0007669"/>
    <property type="project" value="UniProtKB-KW"/>
</dbReference>
<proteinExistence type="inferred from homology"/>
<organism evidence="9 10">
    <name type="scientific">Chitinophaga rhizophila</name>
    <dbReference type="NCBI Taxonomy" id="2866212"/>
    <lineage>
        <taxon>Bacteria</taxon>
        <taxon>Pseudomonadati</taxon>
        <taxon>Bacteroidota</taxon>
        <taxon>Chitinophagia</taxon>
        <taxon>Chitinophagales</taxon>
        <taxon>Chitinophagaceae</taxon>
        <taxon>Chitinophaga</taxon>
    </lineage>
</organism>
<dbReference type="PANTHER" id="PTHR43467">
    <property type="entry name" value="COBALT-PRECORRIN-2 C(20)-METHYLTRANSFERASE"/>
    <property type="match status" value="1"/>
</dbReference>
<name>A0ABS7GI28_9BACT</name>
<evidence type="ECO:0000256" key="4">
    <source>
        <dbReference type="ARBA" id="ARBA00022603"/>
    </source>
</evidence>
<dbReference type="Gene3D" id="3.30.950.10">
    <property type="entry name" value="Methyltransferase, Cobalt-precorrin-4 Transmethylase, Domain 2"/>
    <property type="match status" value="1"/>
</dbReference>
<comment type="pathway">
    <text evidence="1">Cofactor biosynthesis; adenosylcobalamin biosynthesis.</text>
</comment>
<dbReference type="EC" id="2.1.1.130" evidence="9"/>
<comment type="caution">
    <text evidence="9">The sequence shown here is derived from an EMBL/GenBank/DDBJ whole genome shotgun (WGS) entry which is preliminary data.</text>
</comment>
<dbReference type="InterPro" id="IPR014777">
    <property type="entry name" value="4pyrrole_Mease_sub1"/>
</dbReference>
<dbReference type="InterPro" id="IPR003043">
    <property type="entry name" value="Uropor_MeTrfase_CS"/>
</dbReference>
<dbReference type="InterPro" id="IPR000878">
    <property type="entry name" value="4pyrrol_Mease"/>
</dbReference>
<dbReference type="InterPro" id="IPR006364">
    <property type="entry name" value="CobI/CbiL/CobIJ_dom"/>
</dbReference>
<evidence type="ECO:0000256" key="3">
    <source>
        <dbReference type="ARBA" id="ARBA00022573"/>
    </source>
</evidence>
<dbReference type="EMBL" id="JAICCF010000004">
    <property type="protein sequence ID" value="MBW8687081.1"/>
    <property type="molecule type" value="Genomic_DNA"/>
</dbReference>
<dbReference type="NCBIfam" id="TIGR01467">
    <property type="entry name" value="cobI_cbiL"/>
    <property type="match status" value="1"/>
</dbReference>
<dbReference type="CDD" id="cd11645">
    <property type="entry name" value="Precorrin_2_C20_MT"/>
    <property type="match status" value="1"/>
</dbReference>
<keyword evidence="3" id="KW-0169">Cobalamin biosynthesis</keyword>
<dbReference type="InterPro" id="IPR014776">
    <property type="entry name" value="4pyrrole_Mease_sub2"/>
</dbReference>
<dbReference type="InterPro" id="IPR012382">
    <property type="entry name" value="CobI/CbiL"/>
</dbReference>
<dbReference type="RefSeq" id="WP_220252407.1">
    <property type="nucleotide sequence ID" value="NZ_JAICCF010000004.1"/>
</dbReference>
<accession>A0ABS7GI28</accession>
<dbReference type="GO" id="GO:0030788">
    <property type="term" value="F:precorrin-2 C20-methyltransferase activity"/>
    <property type="evidence" value="ECO:0007669"/>
    <property type="project" value="UniProtKB-EC"/>
</dbReference>
<evidence type="ECO:0000256" key="5">
    <source>
        <dbReference type="ARBA" id="ARBA00022679"/>
    </source>
</evidence>
<dbReference type="SUPFAM" id="SSF53790">
    <property type="entry name" value="Tetrapyrrole methylase"/>
    <property type="match status" value="1"/>
</dbReference>
<dbReference type="PIRSF" id="PIRSF036427">
    <property type="entry name" value="Precrrn-2_mtase"/>
    <property type="match status" value="1"/>
</dbReference>
<reference evidence="9 10" key="1">
    <citation type="submission" date="2021-08" db="EMBL/GenBank/DDBJ databases">
        <title>The genome sequence of Chitinophaga sp. B61.</title>
        <authorList>
            <person name="Zhang X."/>
        </authorList>
    </citation>
    <scope>NUCLEOTIDE SEQUENCE [LARGE SCALE GENOMIC DNA]</scope>
    <source>
        <strain evidence="9 10">B61</strain>
    </source>
</reference>
<keyword evidence="6" id="KW-0949">S-adenosyl-L-methionine</keyword>
<dbReference type="Proteomes" id="UP000812961">
    <property type="component" value="Unassembled WGS sequence"/>
</dbReference>
<sequence length="237" mass="26571">MNRQGKIYGVSLGPGDPLLITVKGLQTLQQADKIYYPGSRLADGSTSSYSLQILQHYALDSRKLHGMFLQMSDDRTAAEQTYAATFRELLADYQAGLQVAFVSEGDISFYSTFAYLLKHIQAHQLDLEIIAGVPSFILGAAVNQTSLAILNEKIAILPRMKDRAALARYLEEFETVVLIKVRSVLQDIRSLIQQTGLEIVYCERLGTPQQYITTDINDLEKREIPYFSLLILKRACS</sequence>